<dbReference type="Gene3D" id="3.40.50.620">
    <property type="entry name" value="HUPs"/>
    <property type="match status" value="1"/>
</dbReference>
<dbReference type="PROSITE" id="PS51278">
    <property type="entry name" value="GATASE_TYPE_2"/>
    <property type="match status" value="1"/>
</dbReference>
<keyword evidence="8" id="KW-0315">Glutamine amidotransferase</keyword>
<dbReference type="InterPro" id="IPR033738">
    <property type="entry name" value="AsnB_N"/>
</dbReference>
<evidence type="ECO:0000256" key="1">
    <source>
        <dbReference type="ARBA" id="ARBA00005752"/>
    </source>
</evidence>
<evidence type="ECO:0000256" key="12">
    <source>
        <dbReference type="PIRSR" id="PIRSR001589-3"/>
    </source>
</evidence>
<dbReference type="OrthoDB" id="9763290at2"/>
<keyword evidence="4" id="KW-0028">Amino-acid biosynthesis</keyword>
<dbReference type="CDD" id="cd01991">
    <property type="entry name" value="Asn_synthase_B_C"/>
    <property type="match status" value="1"/>
</dbReference>
<feature type="domain" description="Glutamine amidotransferase type-2" evidence="13">
    <location>
        <begin position="1"/>
        <end position="169"/>
    </location>
</feature>
<sequence>MAAALTHRGPDDAGMHVAGRSVLGHRRLSIVDLERGAQPIIDRSGPHEVVVVVNGEIYNAPALRRELAGRPWRTGSDSEVVLHLLDGRDPGPDGPADTAATARLRGMFAFAVQRDGELLLGRDPVGIKPLYLGRRGAGTVFASEVKAFPAGTRDVRPLAPGTLWSSRTGVARFGAIPDPEPRAGPPAASVRSVRAALERSVDRHLMADVPVGAFLSGGLDSSAICALLARRVPRLHTFAVGLPGSPDLVAARRVAEHLGTVHHERVVDPAEVAAALPRIVWSLESTDPDLVRSAVPTWFVAELAARHVKVVLTGEGADELFAGYRYHADVPRELLHAELRRSLGEMHAINLQRVDRMTMAHSLEARVPFLDLDVVETALRVPVDLKLPPGGPEKWVLREAVADLLPPEIVWRTKSQFDEGTGVGDLVDRALADHWSQAGDRPLEAVLASVAEPEMVAHVAAVAGRWTAGRLGKVA</sequence>
<dbReference type="Pfam" id="PF13537">
    <property type="entry name" value="GATase_7"/>
    <property type="match status" value="1"/>
</dbReference>
<evidence type="ECO:0000256" key="9">
    <source>
        <dbReference type="ARBA" id="ARBA00029440"/>
    </source>
</evidence>
<dbReference type="EMBL" id="FRDM01000034">
    <property type="protein sequence ID" value="SHN87402.1"/>
    <property type="molecule type" value="Genomic_DNA"/>
</dbReference>
<proteinExistence type="inferred from homology"/>
<evidence type="ECO:0000256" key="5">
    <source>
        <dbReference type="ARBA" id="ARBA00022741"/>
    </source>
</evidence>
<protein>
    <recommendedName>
        <fullName evidence="2">asparagine synthase (glutamine-hydrolyzing)</fullName>
        <ecNumber evidence="2">6.3.5.4</ecNumber>
    </recommendedName>
</protein>
<reference evidence="14 15" key="1">
    <citation type="submission" date="2016-12" db="EMBL/GenBank/DDBJ databases">
        <authorList>
            <person name="Song W.-J."/>
            <person name="Kurnit D.M."/>
        </authorList>
    </citation>
    <scope>NUCLEOTIDE SEQUENCE [LARGE SCALE GENOMIC DNA]</scope>
    <source>
        <strain evidence="14 15">DSM 43162</strain>
    </source>
</reference>
<dbReference type="InterPro" id="IPR050795">
    <property type="entry name" value="Asn_Synthetase"/>
</dbReference>
<evidence type="ECO:0000256" key="6">
    <source>
        <dbReference type="ARBA" id="ARBA00022840"/>
    </source>
</evidence>
<keyword evidence="5 11" id="KW-0547">Nucleotide-binding</keyword>
<evidence type="ECO:0000256" key="2">
    <source>
        <dbReference type="ARBA" id="ARBA00012737"/>
    </source>
</evidence>
<dbReference type="GO" id="GO:0006529">
    <property type="term" value="P:asparagine biosynthetic process"/>
    <property type="evidence" value="ECO:0007669"/>
    <property type="project" value="UniProtKB-KW"/>
</dbReference>
<comment type="pathway">
    <text evidence="9">Amino-acid biosynthesis.</text>
</comment>
<keyword evidence="7" id="KW-0061">Asparagine biosynthesis</keyword>
<dbReference type="Pfam" id="PF00733">
    <property type="entry name" value="Asn_synthase"/>
    <property type="match status" value="2"/>
</dbReference>
<feature type="binding site" evidence="11">
    <location>
        <position position="240"/>
    </location>
    <ligand>
        <name>ATP</name>
        <dbReference type="ChEBI" id="CHEBI:30616"/>
    </ligand>
</feature>
<dbReference type="InterPro" id="IPR017932">
    <property type="entry name" value="GATase_2_dom"/>
</dbReference>
<dbReference type="CDD" id="cd00712">
    <property type="entry name" value="AsnB"/>
    <property type="match status" value="1"/>
</dbReference>
<dbReference type="GO" id="GO:0004066">
    <property type="term" value="F:asparagine synthase (glutamine-hydrolyzing) activity"/>
    <property type="evidence" value="ECO:0007669"/>
    <property type="project" value="UniProtKB-EC"/>
</dbReference>
<evidence type="ECO:0000256" key="4">
    <source>
        <dbReference type="ARBA" id="ARBA00022605"/>
    </source>
</evidence>
<name>A0A1M7UWR5_9ACTN</name>
<dbReference type="EC" id="6.3.5.4" evidence="2"/>
<dbReference type="InterPro" id="IPR029055">
    <property type="entry name" value="Ntn_hydrolases_N"/>
</dbReference>
<keyword evidence="6 11" id="KW-0067">ATP-binding</keyword>
<evidence type="ECO:0000256" key="7">
    <source>
        <dbReference type="ARBA" id="ARBA00022888"/>
    </source>
</evidence>
<evidence type="ECO:0000256" key="3">
    <source>
        <dbReference type="ARBA" id="ARBA00022598"/>
    </source>
</evidence>
<dbReference type="Gene3D" id="3.60.20.10">
    <property type="entry name" value="Glutamine Phosphoribosylpyrophosphate, subunit 1, domain 1"/>
    <property type="match status" value="1"/>
</dbReference>
<gene>
    <name evidence="14" type="ORF">SAMN05660350_04148</name>
</gene>
<evidence type="ECO:0000313" key="15">
    <source>
        <dbReference type="Proteomes" id="UP000184428"/>
    </source>
</evidence>
<evidence type="ECO:0000256" key="8">
    <source>
        <dbReference type="ARBA" id="ARBA00022962"/>
    </source>
</evidence>
<dbReference type="PIRSF" id="PIRSF001589">
    <property type="entry name" value="Asn_synthetase_glu-h"/>
    <property type="match status" value="1"/>
</dbReference>
<dbReference type="PANTHER" id="PTHR11772:SF2">
    <property type="entry name" value="ASPARAGINE SYNTHETASE [GLUTAMINE-HYDROLYZING]"/>
    <property type="match status" value="1"/>
</dbReference>
<dbReference type="InterPro" id="IPR006426">
    <property type="entry name" value="Asn_synth_AEB"/>
</dbReference>
<organism evidence="14 15">
    <name type="scientific">Geodermatophilus obscurus</name>
    <dbReference type="NCBI Taxonomy" id="1861"/>
    <lineage>
        <taxon>Bacteria</taxon>
        <taxon>Bacillati</taxon>
        <taxon>Actinomycetota</taxon>
        <taxon>Actinomycetes</taxon>
        <taxon>Geodermatophilales</taxon>
        <taxon>Geodermatophilaceae</taxon>
        <taxon>Geodermatophilus</taxon>
    </lineage>
</organism>
<dbReference type="Proteomes" id="UP000184428">
    <property type="component" value="Unassembled WGS sequence"/>
</dbReference>
<evidence type="ECO:0000256" key="10">
    <source>
        <dbReference type="ARBA" id="ARBA00048741"/>
    </source>
</evidence>
<evidence type="ECO:0000259" key="13">
    <source>
        <dbReference type="PROSITE" id="PS51278"/>
    </source>
</evidence>
<dbReference type="PANTHER" id="PTHR11772">
    <property type="entry name" value="ASPARAGINE SYNTHETASE"/>
    <property type="match status" value="1"/>
</dbReference>
<comment type="catalytic activity">
    <reaction evidence="10">
        <text>L-aspartate + L-glutamine + ATP + H2O = L-asparagine + L-glutamate + AMP + diphosphate + H(+)</text>
        <dbReference type="Rhea" id="RHEA:12228"/>
        <dbReference type="ChEBI" id="CHEBI:15377"/>
        <dbReference type="ChEBI" id="CHEBI:15378"/>
        <dbReference type="ChEBI" id="CHEBI:29985"/>
        <dbReference type="ChEBI" id="CHEBI:29991"/>
        <dbReference type="ChEBI" id="CHEBI:30616"/>
        <dbReference type="ChEBI" id="CHEBI:33019"/>
        <dbReference type="ChEBI" id="CHEBI:58048"/>
        <dbReference type="ChEBI" id="CHEBI:58359"/>
        <dbReference type="ChEBI" id="CHEBI:456215"/>
        <dbReference type="EC" id="6.3.5.4"/>
    </reaction>
</comment>
<evidence type="ECO:0000313" key="14">
    <source>
        <dbReference type="EMBL" id="SHN87402.1"/>
    </source>
</evidence>
<feature type="site" description="Important for beta-aspartyl-AMP intermediate formation" evidence="12">
    <location>
        <position position="315"/>
    </location>
</feature>
<dbReference type="SUPFAM" id="SSF56235">
    <property type="entry name" value="N-terminal nucleophile aminohydrolases (Ntn hydrolases)"/>
    <property type="match status" value="1"/>
</dbReference>
<feature type="binding site" evidence="11">
    <location>
        <position position="77"/>
    </location>
    <ligand>
        <name>L-glutamine</name>
        <dbReference type="ChEBI" id="CHEBI:58359"/>
    </ligand>
</feature>
<dbReference type="InterPro" id="IPR001962">
    <property type="entry name" value="Asn_synthase"/>
</dbReference>
<dbReference type="SUPFAM" id="SSF52402">
    <property type="entry name" value="Adenine nucleotide alpha hydrolases-like"/>
    <property type="match status" value="1"/>
</dbReference>
<evidence type="ECO:0000256" key="11">
    <source>
        <dbReference type="PIRSR" id="PIRSR001589-2"/>
    </source>
</evidence>
<dbReference type="InterPro" id="IPR014729">
    <property type="entry name" value="Rossmann-like_a/b/a_fold"/>
</dbReference>
<dbReference type="AlphaFoldDB" id="A0A1M7UWR5"/>
<keyword evidence="3" id="KW-0436">Ligase</keyword>
<comment type="similarity">
    <text evidence="1">Belongs to the asparagine synthetase family.</text>
</comment>
<dbReference type="GO" id="GO:0005829">
    <property type="term" value="C:cytosol"/>
    <property type="evidence" value="ECO:0007669"/>
    <property type="project" value="TreeGrafter"/>
</dbReference>
<dbReference type="GO" id="GO:0005524">
    <property type="term" value="F:ATP binding"/>
    <property type="evidence" value="ECO:0007669"/>
    <property type="project" value="UniProtKB-KW"/>
</dbReference>
<accession>A0A1M7UWR5</accession>